<dbReference type="EMBL" id="CP029494">
    <property type="protein sequence ID" value="AWN24209.1"/>
    <property type="molecule type" value="Genomic_DNA"/>
</dbReference>
<dbReference type="KEGG" id="dez:DKM44_14025"/>
<dbReference type="Proteomes" id="UP000245368">
    <property type="component" value="Chromosome"/>
</dbReference>
<accession>A0A2Z3JN41</accession>
<keyword evidence="2" id="KW-1185">Reference proteome</keyword>
<evidence type="ECO:0000313" key="2">
    <source>
        <dbReference type="Proteomes" id="UP000245368"/>
    </source>
</evidence>
<dbReference type="AlphaFoldDB" id="A0A2Z3JN41"/>
<protein>
    <submittedName>
        <fullName evidence="1">Uncharacterized protein</fullName>
    </submittedName>
</protein>
<gene>
    <name evidence="1" type="ORF">DKM44_14025</name>
</gene>
<proteinExistence type="predicted"/>
<evidence type="ECO:0000313" key="1">
    <source>
        <dbReference type="EMBL" id="AWN24209.1"/>
    </source>
</evidence>
<reference evidence="1 2" key="1">
    <citation type="submission" date="2018-05" db="EMBL/GenBank/DDBJ databases">
        <title>Complete Genome Sequence of Deinococcus sp. strain 17bor-2.</title>
        <authorList>
            <person name="Srinivasan S."/>
        </authorList>
    </citation>
    <scope>NUCLEOTIDE SEQUENCE [LARGE SCALE GENOMIC DNA]</scope>
    <source>
        <strain evidence="1 2">17bor-2</strain>
    </source>
</reference>
<name>A0A2Z3JN41_9DEIO</name>
<organism evidence="1 2">
    <name type="scientific">Deinococcus irradiatisoli</name>
    <dbReference type="NCBI Taxonomy" id="2202254"/>
    <lineage>
        <taxon>Bacteria</taxon>
        <taxon>Thermotogati</taxon>
        <taxon>Deinococcota</taxon>
        <taxon>Deinococci</taxon>
        <taxon>Deinococcales</taxon>
        <taxon>Deinococcaceae</taxon>
        <taxon>Deinococcus</taxon>
    </lineage>
</organism>
<sequence length="95" mass="10660">MASALIREGRGAPLQVVSDPKGIIGTMFICPDSSETRIRSLGSLYTHVVSLEHCDAFIRSRMKAYYQKKHASRLLFPDELIQYLAWQGMKAATTE</sequence>